<keyword evidence="2" id="KW-1185">Reference proteome</keyword>
<organism evidence="1 2">
    <name type="scientific">Macroventuria anomochaeta</name>
    <dbReference type="NCBI Taxonomy" id="301207"/>
    <lineage>
        <taxon>Eukaryota</taxon>
        <taxon>Fungi</taxon>
        <taxon>Dikarya</taxon>
        <taxon>Ascomycota</taxon>
        <taxon>Pezizomycotina</taxon>
        <taxon>Dothideomycetes</taxon>
        <taxon>Pleosporomycetidae</taxon>
        <taxon>Pleosporales</taxon>
        <taxon>Pleosporineae</taxon>
        <taxon>Didymellaceae</taxon>
        <taxon>Macroventuria</taxon>
    </lineage>
</organism>
<protein>
    <submittedName>
        <fullName evidence="1">Uncharacterized protein</fullName>
    </submittedName>
</protein>
<proteinExistence type="predicted"/>
<evidence type="ECO:0000313" key="2">
    <source>
        <dbReference type="Proteomes" id="UP000799754"/>
    </source>
</evidence>
<evidence type="ECO:0000313" key="1">
    <source>
        <dbReference type="EMBL" id="KAF2627209.1"/>
    </source>
</evidence>
<name>A0ACB6S1E5_9PLEO</name>
<accession>A0ACB6S1E5</accession>
<reference evidence="1" key="1">
    <citation type="journal article" date="2020" name="Stud. Mycol.">
        <title>101 Dothideomycetes genomes: a test case for predicting lifestyles and emergence of pathogens.</title>
        <authorList>
            <person name="Haridas S."/>
            <person name="Albert R."/>
            <person name="Binder M."/>
            <person name="Bloem J."/>
            <person name="Labutti K."/>
            <person name="Salamov A."/>
            <person name="Andreopoulos B."/>
            <person name="Baker S."/>
            <person name="Barry K."/>
            <person name="Bills G."/>
            <person name="Bluhm B."/>
            <person name="Cannon C."/>
            <person name="Castanera R."/>
            <person name="Culley D."/>
            <person name="Daum C."/>
            <person name="Ezra D."/>
            <person name="Gonzalez J."/>
            <person name="Henrissat B."/>
            <person name="Kuo A."/>
            <person name="Liang C."/>
            <person name="Lipzen A."/>
            <person name="Lutzoni F."/>
            <person name="Magnuson J."/>
            <person name="Mondo S."/>
            <person name="Nolan M."/>
            <person name="Ohm R."/>
            <person name="Pangilinan J."/>
            <person name="Park H.-J."/>
            <person name="Ramirez L."/>
            <person name="Alfaro M."/>
            <person name="Sun H."/>
            <person name="Tritt A."/>
            <person name="Yoshinaga Y."/>
            <person name="Zwiers L.-H."/>
            <person name="Turgeon B."/>
            <person name="Goodwin S."/>
            <person name="Spatafora J."/>
            <person name="Crous P."/>
            <person name="Grigoriev I."/>
        </authorList>
    </citation>
    <scope>NUCLEOTIDE SEQUENCE</scope>
    <source>
        <strain evidence="1">CBS 525.71</strain>
    </source>
</reference>
<dbReference type="Proteomes" id="UP000799754">
    <property type="component" value="Unassembled WGS sequence"/>
</dbReference>
<sequence length="97" mass="11103">MLQRCLARKASRRPPSFLNGPLAWRTASGAKVVCFAFSYRDTKIDAPQQVMISLALPQCISSRTSRDGCSYHLPRHMRKCRNRSGPRKERVECRSLH</sequence>
<gene>
    <name evidence="1" type="ORF">BU25DRAFT_70925</name>
</gene>
<dbReference type="EMBL" id="MU006718">
    <property type="protein sequence ID" value="KAF2627209.1"/>
    <property type="molecule type" value="Genomic_DNA"/>
</dbReference>
<comment type="caution">
    <text evidence="1">The sequence shown here is derived from an EMBL/GenBank/DDBJ whole genome shotgun (WGS) entry which is preliminary data.</text>
</comment>